<feature type="compositionally biased region" description="Basic and acidic residues" evidence="1">
    <location>
        <begin position="107"/>
        <end position="132"/>
    </location>
</feature>
<dbReference type="Proteomes" id="UP001183410">
    <property type="component" value="Unassembled WGS sequence"/>
</dbReference>
<feature type="region of interest" description="Disordered" evidence="1">
    <location>
        <begin position="1"/>
        <end position="27"/>
    </location>
</feature>
<evidence type="ECO:0000259" key="2">
    <source>
        <dbReference type="SMART" id="SM00458"/>
    </source>
</evidence>
<dbReference type="SUPFAM" id="SSF50370">
    <property type="entry name" value="Ricin B-like lectins"/>
    <property type="match status" value="1"/>
</dbReference>
<feature type="compositionally biased region" description="Acidic residues" evidence="1">
    <location>
        <begin position="87"/>
        <end position="104"/>
    </location>
</feature>
<dbReference type="Pfam" id="PF00652">
    <property type="entry name" value="Ricin_B_lectin"/>
    <property type="match status" value="1"/>
</dbReference>
<accession>A0ABU2JRR4</accession>
<feature type="region of interest" description="Disordered" evidence="1">
    <location>
        <begin position="63"/>
        <end position="183"/>
    </location>
</feature>
<sequence length="322" mass="34179">MVNKSGDDFPTQYRRGPAKTPRGLLPGRRVYTSLGWGTTAAVAVVLTVVTAGAFLGGGAGTGTGTGNASEQAAQLPTTPDRNTSDSVTEDEGEAPPEDLTEETVQDSTRETDRDSTRDSTERAAVDSADRSTDLGVRAVEPPAPEERDEESVQVREPMALETTPAQSGTPTGERGRRVVSPEPLVDGGTYRVLSGLGTCLDRRYGAKEPGTEVQSFRCNSADAQVFRLHEVADDVWVLRSGLVCLAVAGATPEMGGGVEMATCDASPSQRWAVSGDNGLRQLTAGHSGYCLDIADGRTESGTDVRQWDCNQMPAQQWAFERL</sequence>
<proteinExistence type="predicted"/>
<gene>
    <name evidence="3" type="ORF">RM844_15415</name>
</gene>
<dbReference type="RefSeq" id="WP_311667758.1">
    <property type="nucleotide sequence ID" value="NZ_JAVREO010000008.1"/>
</dbReference>
<dbReference type="InterPro" id="IPR000772">
    <property type="entry name" value="Ricin_B_lectin"/>
</dbReference>
<feature type="compositionally biased region" description="Polar residues" evidence="1">
    <location>
        <begin position="69"/>
        <end position="86"/>
    </location>
</feature>
<protein>
    <submittedName>
        <fullName evidence="3">RICIN domain-containing protein</fullName>
    </submittedName>
</protein>
<dbReference type="PROSITE" id="PS50231">
    <property type="entry name" value="RICIN_B_LECTIN"/>
    <property type="match status" value="1"/>
</dbReference>
<dbReference type="SMART" id="SM00458">
    <property type="entry name" value="RICIN"/>
    <property type="match status" value="1"/>
</dbReference>
<evidence type="ECO:0000313" key="3">
    <source>
        <dbReference type="EMBL" id="MDT0267675.1"/>
    </source>
</evidence>
<name>A0ABU2JRR4_9ACTN</name>
<reference evidence="4" key="1">
    <citation type="submission" date="2023-07" db="EMBL/GenBank/DDBJ databases">
        <title>30 novel species of actinomycetes from the DSMZ collection.</title>
        <authorList>
            <person name="Nouioui I."/>
        </authorList>
    </citation>
    <scope>NUCLEOTIDE SEQUENCE [LARGE SCALE GENOMIC DNA]</scope>
    <source>
        <strain evidence="4">DSM 44915</strain>
    </source>
</reference>
<comment type="caution">
    <text evidence="3">The sequence shown here is derived from an EMBL/GenBank/DDBJ whole genome shotgun (WGS) entry which is preliminary data.</text>
</comment>
<dbReference type="EMBL" id="JAVREO010000008">
    <property type="protein sequence ID" value="MDT0267675.1"/>
    <property type="molecule type" value="Genomic_DNA"/>
</dbReference>
<dbReference type="InterPro" id="IPR035992">
    <property type="entry name" value="Ricin_B-like_lectins"/>
</dbReference>
<dbReference type="Gene3D" id="2.80.10.50">
    <property type="match status" value="1"/>
</dbReference>
<feature type="domain" description="Ricin B lectin" evidence="2">
    <location>
        <begin position="187"/>
        <end position="320"/>
    </location>
</feature>
<evidence type="ECO:0000256" key="1">
    <source>
        <dbReference type="SAM" id="MobiDB-lite"/>
    </source>
</evidence>
<evidence type="ECO:0000313" key="4">
    <source>
        <dbReference type="Proteomes" id="UP001183410"/>
    </source>
</evidence>
<keyword evidence="4" id="KW-1185">Reference proteome</keyword>
<dbReference type="CDD" id="cd00161">
    <property type="entry name" value="beta-trefoil_Ricin-like"/>
    <property type="match status" value="1"/>
</dbReference>
<organism evidence="3 4">
    <name type="scientific">Streptomyces chisholmiae</name>
    <dbReference type="NCBI Taxonomy" id="3075540"/>
    <lineage>
        <taxon>Bacteria</taxon>
        <taxon>Bacillati</taxon>
        <taxon>Actinomycetota</taxon>
        <taxon>Actinomycetes</taxon>
        <taxon>Kitasatosporales</taxon>
        <taxon>Streptomycetaceae</taxon>
        <taxon>Streptomyces</taxon>
    </lineage>
</organism>